<dbReference type="Pfam" id="PF00582">
    <property type="entry name" value="Usp"/>
    <property type="match status" value="2"/>
</dbReference>
<name>A0ABU8NQA2_9SPHI</name>
<proteinExistence type="inferred from homology"/>
<organism evidence="3 4">
    <name type="scientific">Pedobacter panaciterrae</name>
    <dbReference type="NCBI Taxonomy" id="363849"/>
    <lineage>
        <taxon>Bacteria</taxon>
        <taxon>Pseudomonadati</taxon>
        <taxon>Bacteroidota</taxon>
        <taxon>Sphingobacteriia</taxon>
        <taxon>Sphingobacteriales</taxon>
        <taxon>Sphingobacteriaceae</taxon>
        <taxon>Pedobacter</taxon>
    </lineage>
</organism>
<gene>
    <name evidence="3" type="ORF">WAE58_13125</name>
</gene>
<dbReference type="InterPro" id="IPR014729">
    <property type="entry name" value="Rossmann-like_a/b/a_fold"/>
</dbReference>
<dbReference type="PANTHER" id="PTHR46268">
    <property type="entry name" value="STRESS RESPONSE PROTEIN NHAX"/>
    <property type="match status" value="1"/>
</dbReference>
<dbReference type="InterPro" id="IPR006015">
    <property type="entry name" value="Universal_stress_UspA"/>
</dbReference>
<dbReference type="CDD" id="cd00293">
    <property type="entry name" value="USP-like"/>
    <property type="match status" value="2"/>
</dbReference>
<reference evidence="3 4" key="1">
    <citation type="submission" date="2024-03" db="EMBL/GenBank/DDBJ databases">
        <title>Sequence of Lycoming College Course Isolates.</title>
        <authorList>
            <person name="Plotts O."/>
            <person name="Newman J."/>
        </authorList>
    </citation>
    <scope>NUCLEOTIDE SEQUENCE [LARGE SCALE GENOMIC DNA]</scope>
    <source>
        <strain evidence="3 4">CJB-3</strain>
    </source>
</reference>
<dbReference type="PRINTS" id="PR01438">
    <property type="entry name" value="UNVRSLSTRESS"/>
</dbReference>
<evidence type="ECO:0000259" key="2">
    <source>
        <dbReference type="Pfam" id="PF00582"/>
    </source>
</evidence>
<comment type="similarity">
    <text evidence="1">Belongs to the universal stress protein A family.</text>
</comment>
<dbReference type="SUPFAM" id="SSF52402">
    <property type="entry name" value="Adenine nucleotide alpha hydrolases-like"/>
    <property type="match status" value="2"/>
</dbReference>
<feature type="domain" description="UspA" evidence="2">
    <location>
        <begin position="158"/>
        <end position="283"/>
    </location>
</feature>
<dbReference type="InterPro" id="IPR006016">
    <property type="entry name" value="UspA"/>
</dbReference>
<comment type="caution">
    <text evidence="3">The sequence shown here is derived from an EMBL/GenBank/DDBJ whole genome shotgun (WGS) entry which is preliminary data.</text>
</comment>
<evidence type="ECO:0000256" key="1">
    <source>
        <dbReference type="ARBA" id="ARBA00008791"/>
    </source>
</evidence>
<dbReference type="PANTHER" id="PTHR46268:SF6">
    <property type="entry name" value="UNIVERSAL STRESS PROTEIN UP12"/>
    <property type="match status" value="1"/>
</dbReference>
<evidence type="ECO:0000313" key="3">
    <source>
        <dbReference type="EMBL" id="MEJ2903378.1"/>
    </source>
</evidence>
<dbReference type="RefSeq" id="WP_172659924.1">
    <property type="nucleotide sequence ID" value="NZ_CBFGNQ010000001.1"/>
</dbReference>
<keyword evidence="4" id="KW-1185">Reference proteome</keyword>
<feature type="domain" description="UspA" evidence="2">
    <location>
        <begin position="1"/>
        <end position="149"/>
    </location>
</feature>
<accession>A0ABU8NQA2</accession>
<protein>
    <submittedName>
        <fullName evidence="3">Universal stress protein</fullName>
    </submittedName>
</protein>
<dbReference type="EMBL" id="JBBEUB010000004">
    <property type="protein sequence ID" value="MEJ2903378.1"/>
    <property type="molecule type" value="Genomic_DNA"/>
</dbReference>
<dbReference type="Proteomes" id="UP001378956">
    <property type="component" value="Unassembled WGS sequence"/>
</dbReference>
<sequence>MKKILIPTDFSVPAENAARYGLELAKGLKADVLLCNAIKVPADAPMAAQVAWPLMDYADLKREVTGDLDEMVKMLTDLSCSPEEEHCPDLSYEASAGTVCEVVSSLVKHRKIDLVVMGIAGAGGLTQFLLGSNSKEMIEKAESPVLFVPFEASFKKLRKIAFATDFGEQDIVSLQFIAELAQAFEAQITIVHITDKEVTPDGKLQNKIDAFLDRAALTINYPHIKFEYVWNIDIDNGLEWLAEQEHMDMIALCHRRHSLLQRIFRGSHTQKFSRHTKIPLLVFSQKQ</sequence>
<evidence type="ECO:0000313" key="4">
    <source>
        <dbReference type="Proteomes" id="UP001378956"/>
    </source>
</evidence>
<dbReference type="Gene3D" id="3.40.50.620">
    <property type="entry name" value="HUPs"/>
    <property type="match status" value="2"/>
</dbReference>